<evidence type="ECO:0000313" key="2">
    <source>
        <dbReference type="EMBL" id="MBB2162400.1"/>
    </source>
</evidence>
<feature type="domain" description="Amidase" evidence="1">
    <location>
        <begin position="40"/>
        <end position="439"/>
    </location>
</feature>
<dbReference type="RefSeq" id="WP_182999236.1">
    <property type="nucleotide sequence ID" value="NZ_JABEQJ010000037.1"/>
</dbReference>
<proteinExistence type="predicted"/>
<dbReference type="PANTHER" id="PTHR11895:SF176">
    <property type="entry name" value="AMIDASE AMID-RELATED"/>
    <property type="match status" value="1"/>
</dbReference>
<dbReference type="NCBIfam" id="NF005460">
    <property type="entry name" value="PRK07056.1"/>
    <property type="match status" value="1"/>
</dbReference>
<sequence length="451" mass="47128">MPPQTIHSAAQALAEGRTTSRALVEDALARIADPDGEGARTFMGVHARTARARADHMDALRKNGHAPSAFAGLPMSVKDLFDEAGAVTRAGSRVLDGAAPAVSDAPALARLNAAGMISIGRTTMTEFAFSGVGINPHYGTPANPWRRSERRVPGGSSSGAAISVTDGMAFVGIGTDTGGSCRIPAALTGLVGFKPTASRIPRTGMVPLSSTLDSVGSIARSVACCWTVDSLMAGGGARLQDAPSGMLGASPRLGVLSTYVLDGMDETVGRTWEACLSRLAAGGVSLADVACPALNDLAEANSKGGFPAPEALAWHSPLLRTRHAEYDPFVLRRILRGQEQSAVDYITLMETRARIMRRAGDCLDQYDAVIMPTVPIVAPRQDALTDDGVYAATNLKLLRNSTVVNFLDRCAITIPCHSPGEAPVGLMLMGRHHEDAALLQIAAQVERALAS</sequence>
<gene>
    <name evidence="2" type="ORF">HLH48_19945</name>
</gene>
<protein>
    <submittedName>
        <fullName evidence="2">Amidase</fullName>
    </submittedName>
</protein>
<dbReference type="GO" id="GO:0003824">
    <property type="term" value="F:catalytic activity"/>
    <property type="evidence" value="ECO:0007669"/>
    <property type="project" value="InterPro"/>
</dbReference>
<dbReference type="AlphaFoldDB" id="A0A7W4IGG5"/>
<accession>A0A7W4IGG5</accession>
<organism evidence="2 3">
    <name type="scientific">Gluconacetobacter sacchari</name>
    <dbReference type="NCBI Taxonomy" id="92759"/>
    <lineage>
        <taxon>Bacteria</taxon>
        <taxon>Pseudomonadati</taxon>
        <taxon>Pseudomonadota</taxon>
        <taxon>Alphaproteobacteria</taxon>
        <taxon>Acetobacterales</taxon>
        <taxon>Acetobacteraceae</taxon>
        <taxon>Gluconacetobacter</taxon>
    </lineage>
</organism>
<comment type="caution">
    <text evidence="2">The sequence shown here is derived from an EMBL/GenBank/DDBJ whole genome shotgun (WGS) entry which is preliminary data.</text>
</comment>
<dbReference type="InterPro" id="IPR023631">
    <property type="entry name" value="Amidase_dom"/>
</dbReference>
<evidence type="ECO:0000259" key="1">
    <source>
        <dbReference type="Pfam" id="PF01425"/>
    </source>
</evidence>
<dbReference type="InterPro" id="IPR000120">
    <property type="entry name" value="Amidase"/>
</dbReference>
<reference evidence="2 3" key="1">
    <citation type="submission" date="2020-04" db="EMBL/GenBank/DDBJ databases">
        <title>Description of novel Gluconacetobacter.</title>
        <authorList>
            <person name="Sombolestani A."/>
        </authorList>
    </citation>
    <scope>NUCLEOTIDE SEQUENCE [LARGE SCALE GENOMIC DNA]</scope>
    <source>
        <strain evidence="2 3">LMG 19747</strain>
    </source>
</reference>
<evidence type="ECO:0000313" key="3">
    <source>
        <dbReference type="Proteomes" id="UP000589085"/>
    </source>
</evidence>
<dbReference type="InterPro" id="IPR036928">
    <property type="entry name" value="AS_sf"/>
</dbReference>
<dbReference type="Proteomes" id="UP000589085">
    <property type="component" value="Unassembled WGS sequence"/>
</dbReference>
<dbReference type="EMBL" id="JABEQJ010000037">
    <property type="protein sequence ID" value="MBB2162400.1"/>
    <property type="molecule type" value="Genomic_DNA"/>
</dbReference>
<name>A0A7W4IGG5_9PROT</name>
<dbReference type="PANTHER" id="PTHR11895">
    <property type="entry name" value="TRANSAMIDASE"/>
    <property type="match status" value="1"/>
</dbReference>
<dbReference type="Gene3D" id="3.90.1300.10">
    <property type="entry name" value="Amidase signature (AS) domain"/>
    <property type="match status" value="1"/>
</dbReference>
<dbReference type="Pfam" id="PF01425">
    <property type="entry name" value="Amidase"/>
    <property type="match status" value="1"/>
</dbReference>
<dbReference type="SUPFAM" id="SSF75304">
    <property type="entry name" value="Amidase signature (AS) enzymes"/>
    <property type="match status" value="1"/>
</dbReference>